<evidence type="ECO:0000313" key="6">
    <source>
        <dbReference type="EMBL" id="SDH26793.1"/>
    </source>
</evidence>
<dbReference type="STRING" id="405671.SAMN05421827_12084"/>
<dbReference type="Gene3D" id="2.60.40.1180">
    <property type="entry name" value="Golgi alpha-mannosidase II"/>
    <property type="match status" value="1"/>
</dbReference>
<keyword evidence="2" id="KW-0378">Hydrolase</keyword>
<dbReference type="InterPro" id="IPR014756">
    <property type="entry name" value="Ig_E-set"/>
</dbReference>
<dbReference type="Gene3D" id="2.60.40.10">
    <property type="entry name" value="Immunoglobulins"/>
    <property type="match status" value="1"/>
</dbReference>
<proteinExistence type="inferred from homology"/>
<evidence type="ECO:0000256" key="1">
    <source>
        <dbReference type="ARBA" id="ARBA00008061"/>
    </source>
</evidence>
<evidence type="ECO:0000313" key="7">
    <source>
        <dbReference type="Proteomes" id="UP000199643"/>
    </source>
</evidence>
<name>A0A1G8B192_9SPHI</name>
<dbReference type="InterPro" id="IPR013783">
    <property type="entry name" value="Ig-like_fold"/>
</dbReference>
<dbReference type="NCBIfam" id="TIGR02100">
    <property type="entry name" value="glgX_debranch"/>
    <property type="match status" value="1"/>
</dbReference>
<dbReference type="SMART" id="SM00642">
    <property type="entry name" value="Aamy"/>
    <property type="match status" value="1"/>
</dbReference>
<dbReference type="InterPro" id="IPR004193">
    <property type="entry name" value="Glyco_hydro_13_N"/>
</dbReference>
<reference evidence="7" key="1">
    <citation type="submission" date="2016-10" db="EMBL/GenBank/DDBJ databases">
        <authorList>
            <person name="Varghese N."/>
            <person name="Submissions S."/>
        </authorList>
    </citation>
    <scope>NUCLEOTIDE SEQUENCE [LARGE SCALE GENOMIC DNA]</scope>
    <source>
        <strain evidence="7">DSM 17933</strain>
    </source>
</reference>
<dbReference type="Proteomes" id="UP000199643">
    <property type="component" value="Unassembled WGS sequence"/>
</dbReference>
<dbReference type="InterPro" id="IPR017853">
    <property type="entry name" value="GH"/>
</dbReference>
<dbReference type="InterPro" id="IPR011837">
    <property type="entry name" value="Glycogen_debranch_GlgX"/>
</dbReference>
<organism evidence="6 7">
    <name type="scientific">Pedobacter terrae</name>
    <dbReference type="NCBI Taxonomy" id="405671"/>
    <lineage>
        <taxon>Bacteria</taxon>
        <taxon>Pseudomonadati</taxon>
        <taxon>Bacteroidota</taxon>
        <taxon>Sphingobacteriia</taxon>
        <taxon>Sphingobacteriales</taxon>
        <taxon>Sphingobacteriaceae</taxon>
        <taxon>Pedobacter</taxon>
    </lineage>
</organism>
<keyword evidence="3" id="KW-0326">Glycosidase</keyword>
<dbReference type="InterPro" id="IPR044505">
    <property type="entry name" value="GlgX_Isoamylase_N_E_set"/>
</dbReference>
<dbReference type="CDD" id="cd11326">
    <property type="entry name" value="AmyAc_Glg_debranch"/>
    <property type="match status" value="1"/>
</dbReference>
<feature type="compositionally biased region" description="Acidic residues" evidence="4">
    <location>
        <begin position="503"/>
        <end position="512"/>
    </location>
</feature>
<dbReference type="CDD" id="cd02856">
    <property type="entry name" value="E_set_GDE_Isoamylase_N"/>
    <property type="match status" value="1"/>
</dbReference>
<feature type="domain" description="Glycosyl hydrolase family 13 catalytic" evidence="5">
    <location>
        <begin position="192"/>
        <end position="600"/>
    </location>
</feature>
<dbReference type="PANTHER" id="PTHR43002">
    <property type="entry name" value="GLYCOGEN DEBRANCHING ENZYME"/>
    <property type="match status" value="1"/>
</dbReference>
<dbReference type="InterPro" id="IPR006047">
    <property type="entry name" value="GH13_cat_dom"/>
</dbReference>
<dbReference type="Pfam" id="PF00128">
    <property type="entry name" value="Alpha-amylase"/>
    <property type="match status" value="1"/>
</dbReference>
<feature type="region of interest" description="Disordered" evidence="4">
    <location>
        <begin position="499"/>
        <end position="523"/>
    </location>
</feature>
<dbReference type="InterPro" id="IPR013780">
    <property type="entry name" value="Glyco_hydro_b"/>
</dbReference>
<dbReference type="AlphaFoldDB" id="A0A1G8B192"/>
<protein>
    <submittedName>
        <fullName evidence="6">Glycogen operon protein</fullName>
    </submittedName>
</protein>
<dbReference type="GO" id="GO:0005980">
    <property type="term" value="P:glycogen catabolic process"/>
    <property type="evidence" value="ECO:0007669"/>
    <property type="project" value="InterPro"/>
</dbReference>
<dbReference type="GO" id="GO:0004135">
    <property type="term" value="F:amylo-alpha-1,6-glucosidase activity"/>
    <property type="evidence" value="ECO:0007669"/>
    <property type="project" value="InterPro"/>
</dbReference>
<evidence type="ECO:0000259" key="5">
    <source>
        <dbReference type="SMART" id="SM00642"/>
    </source>
</evidence>
<comment type="similarity">
    <text evidence="1">Belongs to the glycosyl hydrolase 13 family.</text>
</comment>
<evidence type="ECO:0000256" key="4">
    <source>
        <dbReference type="SAM" id="MobiDB-lite"/>
    </source>
</evidence>
<evidence type="ECO:0000256" key="2">
    <source>
        <dbReference type="ARBA" id="ARBA00022801"/>
    </source>
</evidence>
<dbReference type="SUPFAM" id="SSF81296">
    <property type="entry name" value="E set domains"/>
    <property type="match status" value="1"/>
</dbReference>
<dbReference type="Gene3D" id="3.20.20.80">
    <property type="entry name" value="Glycosidases"/>
    <property type="match status" value="1"/>
</dbReference>
<dbReference type="SUPFAM" id="SSF51445">
    <property type="entry name" value="(Trans)glycosidases"/>
    <property type="match status" value="1"/>
</dbReference>
<evidence type="ECO:0000256" key="3">
    <source>
        <dbReference type="ARBA" id="ARBA00023295"/>
    </source>
</evidence>
<accession>A0A1G8B192</accession>
<dbReference type="SUPFAM" id="SSF51011">
    <property type="entry name" value="Glycosyl hydrolase domain"/>
    <property type="match status" value="1"/>
</dbReference>
<sequence>MPPYLNTSDDKTVDSFCLLPFKNRMIMQEKYSPVRGRSFPLGAEWDGRGTNFALFAENAQKVELCLYANDVEENARIELVDRDHHIFHCYIEGIHPGQLYGYRVYGPYEPEQGKRFNPNKLLLDPYAKAISGEMVWDSAVFGYQIGEAYEDLSFSALDSGPFVPKSLVVDLKYDWEGDTLPKIPYGQSVIYELHVKGFSKLNPKVPENLRGTYAGLSHPESIVYLKSLGITTVELMPVHQFISDGHLQEKGLDNYWGYNTIGFFAPEGQYSSSGTKGEQIHEFRDMVKVMHRNGIEVILDVVYNHTAEGNEKGPTLCFKGIDNEIYYRLEEDQKRYYTDYTGTGNTLDTRLPAVLRLIMDSLRFWVEEMHVDGFRFDLASALARGSHEVETWGTFLNIIHQDPVISQVKLIAEPWDINEDGYQVGKFPVGWAEWNGKYRDSVRRFWKGDKGILSCFAQRFLGSPDLYRQSYRRPSASINFITAHDGFTLHDLVSYNEKHNEANGEDNNDGESDNNSWNCGEEGETDKLTVNGLRNKQKRNFMATLLLSQGVPMITAGDEISKTQKGNNNAYCQDNEISWLNWTNADTEMLAFTQKLILLRQNHPSLSRREWIKDNRVAPDGLPHIAWLSATGELMDDQKWELDDENTLRVFLHGEGINGKDENGRDIIDSHFLLIFNGSEHETCFKLPGIEFSRNWEVEISTAIKQAEKGKFMAGEALCIAEKSILVLRAGYIPIHY</sequence>
<gene>
    <name evidence="6" type="ORF">SAMN05421827_12084</name>
</gene>
<dbReference type="EMBL" id="FNCH01000020">
    <property type="protein sequence ID" value="SDH26793.1"/>
    <property type="molecule type" value="Genomic_DNA"/>
</dbReference>
<dbReference type="Pfam" id="PF02922">
    <property type="entry name" value="CBM_48"/>
    <property type="match status" value="1"/>
</dbReference>
<keyword evidence="7" id="KW-1185">Reference proteome</keyword>